<sequence>MFISFFHIKHPFLFNFQEYWIIELHRVLVLLINKFLGLLNPQEYTVRLTLYHCEVSIYALLLILHRTWVTSVMKMEEVLKENSMQIRQFYLNLM</sequence>
<evidence type="ECO:0000313" key="2">
    <source>
        <dbReference type="Proteomes" id="UP001233999"/>
    </source>
</evidence>
<dbReference type="AlphaFoldDB" id="A0AAD8E426"/>
<keyword evidence="2" id="KW-1185">Reference proteome</keyword>
<reference evidence="1" key="2">
    <citation type="submission" date="2023-05" db="EMBL/GenBank/DDBJ databases">
        <authorList>
            <person name="Fouks B."/>
        </authorList>
    </citation>
    <scope>NUCLEOTIDE SEQUENCE</scope>
    <source>
        <strain evidence="1">Stay&amp;Tobe</strain>
        <tissue evidence="1">Testes</tissue>
    </source>
</reference>
<feature type="non-terminal residue" evidence="1">
    <location>
        <position position="1"/>
    </location>
</feature>
<comment type="caution">
    <text evidence="1">The sequence shown here is derived from an EMBL/GenBank/DDBJ whole genome shotgun (WGS) entry which is preliminary data.</text>
</comment>
<gene>
    <name evidence="1" type="ORF">L9F63_007066</name>
</gene>
<evidence type="ECO:0000313" key="1">
    <source>
        <dbReference type="EMBL" id="KAJ9576101.1"/>
    </source>
</evidence>
<dbReference type="EMBL" id="JASPKZ010009809">
    <property type="protein sequence ID" value="KAJ9576101.1"/>
    <property type="molecule type" value="Genomic_DNA"/>
</dbReference>
<name>A0AAD8E426_DIPPU</name>
<organism evidence="1 2">
    <name type="scientific">Diploptera punctata</name>
    <name type="common">Pacific beetle cockroach</name>
    <dbReference type="NCBI Taxonomy" id="6984"/>
    <lineage>
        <taxon>Eukaryota</taxon>
        <taxon>Metazoa</taxon>
        <taxon>Ecdysozoa</taxon>
        <taxon>Arthropoda</taxon>
        <taxon>Hexapoda</taxon>
        <taxon>Insecta</taxon>
        <taxon>Pterygota</taxon>
        <taxon>Neoptera</taxon>
        <taxon>Polyneoptera</taxon>
        <taxon>Dictyoptera</taxon>
        <taxon>Blattodea</taxon>
        <taxon>Blaberoidea</taxon>
        <taxon>Blaberidae</taxon>
        <taxon>Diplopterinae</taxon>
        <taxon>Diploptera</taxon>
    </lineage>
</organism>
<dbReference type="Proteomes" id="UP001233999">
    <property type="component" value="Unassembled WGS sequence"/>
</dbReference>
<reference evidence="1" key="1">
    <citation type="journal article" date="2023" name="IScience">
        <title>Live-bearing cockroach genome reveals convergent evolutionary mechanisms linked to viviparity in insects and beyond.</title>
        <authorList>
            <person name="Fouks B."/>
            <person name="Harrison M.C."/>
            <person name="Mikhailova A.A."/>
            <person name="Marchal E."/>
            <person name="English S."/>
            <person name="Carruthers M."/>
            <person name="Jennings E.C."/>
            <person name="Chiamaka E.L."/>
            <person name="Frigard R.A."/>
            <person name="Pippel M."/>
            <person name="Attardo G.M."/>
            <person name="Benoit J.B."/>
            <person name="Bornberg-Bauer E."/>
            <person name="Tobe S.S."/>
        </authorList>
    </citation>
    <scope>NUCLEOTIDE SEQUENCE</scope>
    <source>
        <strain evidence="1">Stay&amp;Tobe</strain>
    </source>
</reference>
<proteinExistence type="predicted"/>
<protein>
    <submittedName>
        <fullName evidence="1">Uncharacterized protein</fullName>
    </submittedName>
</protein>
<accession>A0AAD8E426</accession>